<feature type="chain" id="PRO_5018530476" evidence="2">
    <location>
        <begin position="25"/>
        <end position="809"/>
    </location>
</feature>
<dbReference type="GO" id="GO:0006508">
    <property type="term" value="P:proteolysis"/>
    <property type="evidence" value="ECO:0007669"/>
    <property type="project" value="InterPro"/>
</dbReference>
<feature type="compositionally biased region" description="Acidic residues" evidence="1">
    <location>
        <begin position="798"/>
        <end position="809"/>
    </location>
</feature>
<sequence length="809" mass="89054">MVFLGKGRSTIAAIVMASCVTASAVAESPKQLTTDDYAQAEKFMNYNVNPLVYHGVDHPTWLADGRFWYRDRGPEGVTFVLVDPAKGTKGPAFDHAKLANALAAVANGRTGDAHHLAITDFTLSGETVIASLGSRQFRCDLSGAGVCAPVAAPRKADGAPARPAGGRRAASDLSPDKTKAAFIRNYNLWVRDVATGKETQLTTDGVKDYGYATDNAGWQSSDNPILVWSPDSKKIATFQQDQRKVGEMYLVPVTNGHPQLKAWKYPLVGDKDVTMIERVIIDVDTPKVVRLKMPPDQHRSTLCDDISCRGGNGWDDVQWSPDSAHLAFVSTSRDHKQEWFRIADASTGDIREVMGETAPKFYESGNNKVNWAYLPNSNEILWFSERDNWGQMYLYDLTTGKLKNQITHGEGNVTQVLAIDEAARKIYFLAVGKEPGRDPYFSHYYSVNFDGTGQKLLTPENADHSITPSPDGRYFVDVYSTPTQPQTAVTRDNTGKVLVDVAKQDITKLVATGWVPPTPITVKARDGKTDLYGFLFKPTSFDASKRYPIVNNVYPGPQTGSCGGRSFNAAHRDMQSLAELGFVVVCIDGMGTPFRSKAFHEFYYGNLGDNTIPDQVAGMKELAAKYPWIDIDRAGMYGHSGGGNATAAAMFNYPDFFKVGIAESGNHDQRDYEDDWAEKWAGLEEKKSDGASNYDSQANQNIAKNLKGHLLLAHGTMDNNVPPNNTLLVVDALIKANKDFDLLMIPNVAHGYAEASQYMARRRWDYFVRNLAGNIPPHEYQMKPYAEAQAAMSASGPSDDDQSEQDYAQ</sequence>
<dbReference type="SUPFAM" id="SSF82171">
    <property type="entry name" value="DPP6 N-terminal domain-like"/>
    <property type="match status" value="1"/>
</dbReference>
<keyword evidence="2" id="KW-0732">Signal</keyword>
<reference evidence="5 6" key="1">
    <citation type="submission" date="2018-12" db="EMBL/GenBank/DDBJ databases">
        <title>Sequencing of bacterial isolates from soil warming experiment in Harvard Forest, Massachusetts, USA.</title>
        <authorList>
            <person name="Deangelis K."/>
        </authorList>
    </citation>
    <scope>NUCLEOTIDE SEQUENCE [LARGE SCALE GENOMIC DNA]</scope>
    <source>
        <strain evidence="5 6">EB153</strain>
    </source>
</reference>
<feature type="domain" description="Dipeptidylpeptidase IV N-terminal" evidence="4">
    <location>
        <begin position="165"/>
        <end position="485"/>
    </location>
</feature>
<dbReference type="InterPro" id="IPR001375">
    <property type="entry name" value="Peptidase_S9_cat"/>
</dbReference>
<feature type="region of interest" description="Disordered" evidence="1">
    <location>
        <begin position="786"/>
        <end position="809"/>
    </location>
</feature>
<dbReference type="GO" id="GO:0008236">
    <property type="term" value="F:serine-type peptidase activity"/>
    <property type="evidence" value="ECO:0007669"/>
    <property type="project" value="InterPro"/>
</dbReference>
<dbReference type="Pfam" id="PF00930">
    <property type="entry name" value="DPPIV_N"/>
    <property type="match status" value="1"/>
</dbReference>
<organism evidence="5 6">
    <name type="scientific">Edaphobacter aggregans</name>
    <dbReference type="NCBI Taxonomy" id="570835"/>
    <lineage>
        <taxon>Bacteria</taxon>
        <taxon>Pseudomonadati</taxon>
        <taxon>Acidobacteriota</taxon>
        <taxon>Terriglobia</taxon>
        <taxon>Terriglobales</taxon>
        <taxon>Acidobacteriaceae</taxon>
        <taxon>Edaphobacter</taxon>
    </lineage>
</organism>
<dbReference type="PANTHER" id="PTHR11731:SF118">
    <property type="entry name" value="BLR1971 PROTEIN"/>
    <property type="match status" value="1"/>
</dbReference>
<dbReference type="RefSeq" id="WP_125485359.1">
    <property type="nucleotide sequence ID" value="NZ_RSDW01000001.1"/>
</dbReference>
<keyword evidence="5" id="KW-0378">Hydrolase</keyword>
<feature type="compositionally biased region" description="Low complexity" evidence="1">
    <location>
        <begin position="158"/>
        <end position="168"/>
    </location>
</feature>
<dbReference type="Proteomes" id="UP000269669">
    <property type="component" value="Unassembled WGS sequence"/>
</dbReference>
<dbReference type="GO" id="GO:0004177">
    <property type="term" value="F:aminopeptidase activity"/>
    <property type="evidence" value="ECO:0007669"/>
    <property type="project" value="UniProtKB-KW"/>
</dbReference>
<dbReference type="Pfam" id="PF00326">
    <property type="entry name" value="Peptidase_S9"/>
    <property type="match status" value="1"/>
</dbReference>
<keyword evidence="5" id="KW-0645">Protease</keyword>
<dbReference type="InterPro" id="IPR050278">
    <property type="entry name" value="Serine_Prot_S9B/DPPIV"/>
</dbReference>
<feature type="domain" description="Peptidase S9 prolyl oligopeptidase catalytic" evidence="3">
    <location>
        <begin position="573"/>
        <end position="772"/>
    </location>
</feature>
<evidence type="ECO:0000313" key="5">
    <source>
        <dbReference type="EMBL" id="RSL16790.1"/>
    </source>
</evidence>
<dbReference type="SUPFAM" id="SSF53474">
    <property type="entry name" value="alpha/beta-Hydrolases"/>
    <property type="match status" value="1"/>
</dbReference>
<keyword evidence="6" id="KW-1185">Reference proteome</keyword>
<dbReference type="InterPro" id="IPR002469">
    <property type="entry name" value="Peptidase_S9B_N"/>
</dbReference>
<gene>
    <name evidence="5" type="ORF">EDE15_2315</name>
</gene>
<evidence type="ECO:0000259" key="3">
    <source>
        <dbReference type="Pfam" id="PF00326"/>
    </source>
</evidence>
<comment type="caution">
    <text evidence="5">The sequence shown here is derived from an EMBL/GenBank/DDBJ whole genome shotgun (WGS) entry which is preliminary data.</text>
</comment>
<evidence type="ECO:0000256" key="1">
    <source>
        <dbReference type="SAM" id="MobiDB-lite"/>
    </source>
</evidence>
<protein>
    <submittedName>
        <fullName evidence="5">Dipeptidyl aminopeptidase/acylaminoacyl peptidase</fullName>
    </submittedName>
</protein>
<proteinExistence type="predicted"/>
<evidence type="ECO:0000313" key="6">
    <source>
        <dbReference type="Proteomes" id="UP000269669"/>
    </source>
</evidence>
<feature type="signal peptide" evidence="2">
    <location>
        <begin position="1"/>
        <end position="24"/>
    </location>
</feature>
<dbReference type="Gene3D" id="3.40.50.1820">
    <property type="entry name" value="alpha/beta hydrolase"/>
    <property type="match status" value="1"/>
</dbReference>
<accession>A0A3R9NX88</accession>
<dbReference type="Gene3D" id="2.140.10.30">
    <property type="entry name" value="Dipeptidylpeptidase IV, N-terminal domain"/>
    <property type="match status" value="1"/>
</dbReference>
<feature type="region of interest" description="Disordered" evidence="1">
    <location>
        <begin position="154"/>
        <end position="173"/>
    </location>
</feature>
<dbReference type="InterPro" id="IPR029058">
    <property type="entry name" value="AB_hydrolase_fold"/>
</dbReference>
<evidence type="ECO:0000259" key="4">
    <source>
        <dbReference type="Pfam" id="PF00930"/>
    </source>
</evidence>
<evidence type="ECO:0000256" key="2">
    <source>
        <dbReference type="SAM" id="SignalP"/>
    </source>
</evidence>
<dbReference type="EMBL" id="RSDW01000001">
    <property type="protein sequence ID" value="RSL16790.1"/>
    <property type="molecule type" value="Genomic_DNA"/>
</dbReference>
<dbReference type="PANTHER" id="PTHR11731">
    <property type="entry name" value="PROTEASE FAMILY S9B,C DIPEPTIDYL-PEPTIDASE IV-RELATED"/>
    <property type="match status" value="1"/>
</dbReference>
<dbReference type="AlphaFoldDB" id="A0A3R9NX88"/>
<dbReference type="OrthoDB" id="9812921at2"/>
<name>A0A3R9NX88_9BACT</name>
<dbReference type="PROSITE" id="PS51257">
    <property type="entry name" value="PROKAR_LIPOPROTEIN"/>
    <property type="match status" value="1"/>
</dbReference>
<keyword evidence="5" id="KW-0031">Aminopeptidase</keyword>